<evidence type="ECO:0000259" key="1">
    <source>
        <dbReference type="Pfam" id="PF19835"/>
    </source>
</evidence>
<name>A0A6C0DZE8_9ZZZZ</name>
<feature type="domain" description="Putative endonuclease SegE-like GIY-YIG" evidence="1">
    <location>
        <begin position="6"/>
        <end position="90"/>
    </location>
</feature>
<dbReference type="InterPro" id="IPR045566">
    <property type="entry name" value="SegE-like_GIY-YIG"/>
</dbReference>
<reference evidence="2" key="1">
    <citation type="journal article" date="2020" name="Nature">
        <title>Giant virus diversity and host interactions through global metagenomics.</title>
        <authorList>
            <person name="Schulz F."/>
            <person name="Roux S."/>
            <person name="Paez-Espino D."/>
            <person name="Jungbluth S."/>
            <person name="Walsh D.A."/>
            <person name="Denef V.J."/>
            <person name="McMahon K.D."/>
            <person name="Konstantinidis K.T."/>
            <person name="Eloe-Fadrosh E.A."/>
            <person name="Kyrpides N.C."/>
            <person name="Woyke T."/>
        </authorList>
    </citation>
    <scope>NUCLEOTIDE SEQUENCE</scope>
    <source>
        <strain evidence="2">GVMAG-M-3300023179-107</strain>
    </source>
</reference>
<dbReference type="Gene3D" id="3.40.1440.10">
    <property type="entry name" value="GIY-YIG endonuclease"/>
    <property type="match status" value="1"/>
</dbReference>
<sequence length="209" mass="24454">MDQGEIYMITCPEGKVYIGQTVCFLSNGKKYGSHRRWVGHLSDSRRKDGGRCRKLNEAIRLFGENAFKITILLTTHTSLLDEFEEITISLLDTTNPEHGYNLRYGGNHSRLSKETRLLMREKRLQYTLPRPSQHTKEKISKTLINNVIRYDHNGKVLPKYVKFINWNDRCGYAIVSHPNCKLKYFVSNKKSLNEQYDKCIHFLRCLQPI</sequence>
<dbReference type="Pfam" id="PF19835">
    <property type="entry name" value="SegE_GIY-YIG"/>
    <property type="match status" value="1"/>
</dbReference>
<proteinExistence type="predicted"/>
<accession>A0A6C0DZE8</accession>
<dbReference type="InterPro" id="IPR035901">
    <property type="entry name" value="GIY-YIG_endonuc_sf"/>
</dbReference>
<organism evidence="2">
    <name type="scientific">viral metagenome</name>
    <dbReference type="NCBI Taxonomy" id="1070528"/>
    <lineage>
        <taxon>unclassified sequences</taxon>
        <taxon>metagenomes</taxon>
        <taxon>organismal metagenomes</taxon>
    </lineage>
</organism>
<dbReference type="AlphaFoldDB" id="A0A6C0DZE8"/>
<protein>
    <recommendedName>
        <fullName evidence="1">Putative endonuclease SegE-like GIY-YIG domain-containing protein</fullName>
    </recommendedName>
</protein>
<dbReference type="SUPFAM" id="SSF82771">
    <property type="entry name" value="GIY-YIG endonuclease"/>
    <property type="match status" value="1"/>
</dbReference>
<evidence type="ECO:0000313" key="2">
    <source>
        <dbReference type="EMBL" id="QHT22266.1"/>
    </source>
</evidence>
<dbReference type="EMBL" id="MN739708">
    <property type="protein sequence ID" value="QHT22266.1"/>
    <property type="molecule type" value="Genomic_DNA"/>
</dbReference>